<dbReference type="AlphaFoldDB" id="A0A8H6I1R4"/>
<protein>
    <submittedName>
        <fullName evidence="2">Uncharacterized protein</fullName>
    </submittedName>
</protein>
<reference evidence="2 3" key="1">
    <citation type="submission" date="2020-07" db="EMBL/GenBank/DDBJ databases">
        <title>Comparative genomics of pyrophilous fungi reveals a link between fire events and developmental genes.</title>
        <authorList>
            <consortium name="DOE Joint Genome Institute"/>
            <person name="Steindorff A.S."/>
            <person name="Carver A."/>
            <person name="Calhoun S."/>
            <person name="Stillman K."/>
            <person name="Liu H."/>
            <person name="Lipzen A."/>
            <person name="Pangilinan J."/>
            <person name="Labutti K."/>
            <person name="Bruns T.D."/>
            <person name="Grigoriev I.V."/>
        </authorList>
    </citation>
    <scope>NUCLEOTIDE SEQUENCE [LARGE SCALE GENOMIC DNA]</scope>
    <source>
        <strain evidence="2 3">CBS 144469</strain>
    </source>
</reference>
<gene>
    <name evidence="2" type="ORF">DFP72DRAFT_893875</name>
</gene>
<feature type="chain" id="PRO_5034198516" evidence="1">
    <location>
        <begin position="23"/>
        <end position="316"/>
    </location>
</feature>
<keyword evidence="1" id="KW-0732">Signal</keyword>
<dbReference type="Proteomes" id="UP000521943">
    <property type="component" value="Unassembled WGS sequence"/>
</dbReference>
<evidence type="ECO:0000313" key="3">
    <source>
        <dbReference type="Proteomes" id="UP000521943"/>
    </source>
</evidence>
<keyword evidence="3" id="KW-1185">Reference proteome</keyword>
<dbReference type="OrthoDB" id="4584900at2759"/>
<evidence type="ECO:0000256" key="1">
    <source>
        <dbReference type="SAM" id="SignalP"/>
    </source>
</evidence>
<dbReference type="EMBL" id="JACGCI010000026">
    <property type="protein sequence ID" value="KAF6756327.1"/>
    <property type="molecule type" value="Genomic_DNA"/>
</dbReference>
<evidence type="ECO:0000313" key="2">
    <source>
        <dbReference type="EMBL" id="KAF6756327.1"/>
    </source>
</evidence>
<accession>A0A8H6I1R4</accession>
<organism evidence="2 3">
    <name type="scientific">Ephemerocybe angulata</name>
    <dbReference type="NCBI Taxonomy" id="980116"/>
    <lineage>
        <taxon>Eukaryota</taxon>
        <taxon>Fungi</taxon>
        <taxon>Dikarya</taxon>
        <taxon>Basidiomycota</taxon>
        <taxon>Agaricomycotina</taxon>
        <taxon>Agaricomycetes</taxon>
        <taxon>Agaricomycetidae</taxon>
        <taxon>Agaricales</taxon>
        <taxon>Agaricineae</taxon>
        <taxon>Psathyrellaceae</taxon>
        <taxon>Ephemerocybe</taxon>
    </lineage>
</organism>
<name>A0A8H6I1R4_9AGAR</name>
<sequence length="316" mass="33708">MHFKALLSTAVLFSTYLTATLANADATSGDLDVLMKTAGLGTGPSELNEEALGRYLELKAVLFPTPTTTTPVKRAEEYEIQKLSNAERLARGLPLRAPARRRHSKVFARNPAASPGPRTTLTGRAALYRDDLGGAFFGYVDRTFIGSNQARYTTNAADAMILSVSFDSLQTKSSQLQVLTTNAAIGAGFPFLCLTQGRDNTNTNLASGSFHYTYLSVAAVSAGPGPAGTTSNAYNSLTGASRIAQTDIWNFDRTTKVLSPTWINAGGQSVDVPFYSQSTAIYGMGDHTSFFSRYPSPVTGSFTLKLEVIESAPSAP</sequence>
<comment type="caution">
    <text evidence="2">The sequence shown here is derived from an EMBL/GenBank/DDBJ whole genome shotgun (WGS) entry which is preliminary data.</text>
</comment>
<proteinExistence type="predicted"/>
<feature type="signal peptide" evidence="1">
    <location>
        <begin position="1"/>
        <end position="22"/>
    </location>
</feature>